<feature type="chain" id="PRO_5046769644" evidence="1">
    <location>
        <begin position="28"/>
        <end position="454"/>
    </location>
</feature>
<name>A0ABP9QJS7_9RHOO</name>
<evidence type="ECO:0000313" key="3">
    <source>
        <dbReference type="EMBL" id="GAA5163144.1"/>
    </source>
</evidence>
<evidence type="ECO:0000259" key="2">
    <source>
        <dbReference type="Pfam" id="PF13449"/>
    </source>
</evidence>
<dbReference type="InterPro" id="IPR011041">
    <property type="entry name" value="Quinoprot_gluc/sorb_DH_b-prop"/>
</dbReference>
<dbReference type="Proteomes" id="UP001500547">
    <property type="component" value="Unassembled WGS sequence"/>
</dbReference>
<protein>
    <submittedName>
        <fullName evidence="3">Esterase-like activity of phytase family protein</fullName>
    </submittedName>
</protein>
<feature type="signal peptide" evidence="1">
    <location>
        <begin position="1"/>
        <end position="27"/>
    </location>
</feature>
<accession>A0ABP9QJS7</accession>
<dbReference type="SUPFAM" id="SSF50952">
    <property type="entry name" value="Soluble quinoprotein glucose dehydrogenase"/>
    <property type="match status" value="1"/>
</dbReference>
<dbReference type="PANTHER" id="PTHR37957">
    <property type="entry name" value="BLR7070 PROTEIN"/>
    <property type="match status" value="1"/>
</dbReference>
<keyword evidence="4" id="KW-1185">Reference proteome</keyword>
<keyword evidence="1" id="KW-0732">Signal</keyword>
<reference evidence="4" key="1">
    <citation type="journal article" date="2019" name="Int. J. Syst. Evol. Microbiol.">
        <title>The Global Catalogue of Microorganisms (GCM) 10K type strain sequencing project: providing services to taxonomists for standard genome sequencing and annotation.</title>
        <authorList>
            <consortium name="The Broad Institute Genomics Platform"/>
            <consortium name="The Broad Institute Genome Sequencing Center for Infectious Disease"/>
            <person name="Wu L."/>
            <person name="Ma J."/>
        </authorList>
    </citation>
    <scope>NUCLEOTIDE SEQUENCE [LARGE SCALE GENOMIC DNA]</scope>
    <source>
        <strain evidence="4">JCM 18715</strain>
    </source>
</reference>
<dbReference type="PROSITE" id="PS51257">
    <property type="entry name" value="PROKAR_LIPOPROTEIN"/>
    <property type="match status" value="1"/>
</dbReference>
<dbReference type="EMBL" id="BAABLD010000007">
    <property type="protein sequence ID" value="GAA5163144.1"/>
    <property type="molecule type" value="Genomic_DNA"/>
</dbReference>
<sequence length="454" mass="47591">MHHAKPHLTASLLAALLLAACSSTPEAPAINHPAVASIDKYVVSIPASAQLPYDGAYVAAFGKTMTFAPGSGLTYRGKDAEGRLLFYGIGDRGPNGDSPKAFVGEKSFASKVFPVPGFIPRFAEIVVTPGKGAALTRTVPIGFDSGPASGLPIASGKTGSTGEVALTDKLATLGFDANGIDPESIAIDKDGNLWISDEYGPFLMKLDRNGNVLAKYEPGKGLPAIIGSRQPNRGFEGATVTPSGKIVAVVQSTLDVDGKTKDSATFTRIVELDPKTGTTRQFAYSIDMTHYLKSGDAKLGDIVAIDDTHFALIDQGAGKKGMRNLIVIIDIAGATDISNIQAAGGKALEYATPAELAAVKFVRAQTLLDMRDLGWTPEKTEGLAIVDGKLAVINDNDFGISSSVAGDKGDKMSAYAIRDGKVSDNGRYSLAPNGENTQLWILTLRAPLASYFPK</sequence>
<feature type="domain" description="Phytase-like" evidence="2">
    <location>
        <begin position="159"/>
        <end position="398"/>
    </location>
</feature>
<organism evidence="3 4">
    <name type="scientific">Viridibacterium curvum</name>
    <dbReference type="NCBI Taxonomy" id="1101404"/>
    <lineage>
        <taxon>Bacteria</taxon>
        <taxon>Pseudomonadati</taxon>
        <taxon>Pseudomonadota</taxon>
        <taxon>Betaproteobacteria</taxon>
        <taxon>Rhodocyclales</taxon>
        <taxon>Rhodocyclaceae</taxon>
        <taxon>Viridibacterium</taxon>
    </lineage>
</organism>
<comment type="caution">
    <text evidence="3">The sequence shown here is derived from an EMBL/GenBank/DDBJ whole genome shotgun (WGS) entry which is preliminary data.</text>
</comment>
<dbReference type="InterPro" id="IPR011042">
    <property type="entry name" value="6-blade_b-propeller_TolB-like"/>
</dbReference>
<dbReference type="RefSeq" id="WP_345532248.1">
    <property type="nucleotide sequence ID" value="NZ_BAABLD010000007.1"/>
</dbReference>
<dbReference type="Pfam" id="PF13449">
    <property type="entry name" value="Phytase-like"/>
    <property type="match status" value="1"/>
</dbReference>
<gene>
    <name evidence="3" type="ORF">GCM10025770_14850</name>
</gene>
<dbReference type="PANTHER" id="PTHR37957:SF1">
    <property type="entry name" value="PHYTASE-LIKE DOMAIN-CONTAINING PROTEIN"/>
    <property type="match status" value="1"/>
</dbReference>
<dbReference type="InterPro" id="IPR027372">
    <property type="entry name" value="Phytase-like_dom"/>
</dbReference>
<proteinExistence type="predicted"/>
<evidence type="ECO:0000313" key="4">
    <source>
        <dbReference type="Proteomes" id="UP001500547"/>
    </source>
</evidence>
<evidence type="ECO:0000256" key="1">
    <source>
        <dbReference type="SAM" id="SignalP"/>
    </source>
</evidence>
<dbReference type="Gene3D" id="2.120.10.30">
    <property type="entry name" value="TolB, C-terminal domain"/>
    <property type="match status" value="1"/>
</dbReference>